<evidence type="ECO:0000313" key="3">
    <source>
        <dbReference type="Proteomes" id="UP000321947"/>
    </source>
</evidence>
<protein>
    <submittedName>
        <fullName evidence="2">Protein Ycf2-like</fullName>
    </submittedName>
</protein>
<feature type="compositionally biased region" description="Basic and acidic residues" evidence="1">
    <location>
        <begin position="31"/>
        <end position="53"/>
    </location>
</feature>
<organism evidence="2 3">
    <name type="scientific">Cucumis melo var. makuwa</name>
    <name type="common">Oriental melon</name>
    <dbReference type="NCBI Taxonomy" id="1194695"/>
    <lineage>
        <taxon>Eukaryota</taxon>
        <taxon>Viridiplantae</taxon>
        <taxon>Streptophyta</taxon>
        <taxon>Embryophyta</taxon>
        <taxon>Tracheophyta</taxon>
        <taxon>Spermatophyta</taxon>
        <taxon>Magnoliopsida</taxon>
        <taxon>eudicotyledons</taxon>
        <taxon>Gunneridae</taxon>
        <taxon>Pentapetalae</taxon>
        <taxon>rosids</taxon>
        <taxon>fabids</taxon>
        <taxon>Cucurbitales</taxon>
        <taxon>Cucurbitaceae</taxon>
        <taxon>Benincaseae</taxon>
        <taxon>Cucumis</taxon>
    </lineage>
</organism>
<dbReference type="EMBL" id="SSTD01016369">
    <property type="protein sequence ID" value="TYK01098.1"/>
    <property type="molecule type" value="Genomic_DNA"/>
</dbReference>
<gene>
    <name evidence="2" type="ORF">E5676_scaffold264G001250</name>
</gene>
<dbReference type="Proteomes" id="UP000321947">
    <property type="component" value="Unassembled WGS sequence"/>
</dbReference>
<reference evidence="2 3" key="1">
    <citation type="submission" date="2019-08" db="EMBL/GenBank/DDBJ databases">
        <title>Draft genome sequences of two oriental melons (Cucumis melo L. var makuwa).</title>
        <authorList>
            <person name="Kwon S.-Y."/>
        </authorList>
    </citation>
    <scope>NUCLEOTIDE SEQUENCE [LARGE SCALE GENOMIC DNA]</scope>
    <source>
        <strain evidence="3">cv. Chang Bougi</strain>
        <tissue evidence="2">Leaf</tissue>
    </source>
</reference>
<feature type="compositionally biased region" description="Acidic residues" evidence="1">
    <location>
        <begin position="54"/>
        <end position="65"/>
    </location>
</feature>
<accession>A0A5D3BPW6</accession>
<feature type="compositionally biased region" description="Polar residues" evidence="1">
    <location>
        <begin position="108"/>
        <end position="118"/>
    </location>
</feature>
<sequence length="162" mass="18444">MLATPIEVGISYFAPFLETEKDIYKEAKDELRKTQNSDRVAHGARAFEEHLDKVEEDQEEDDIEDLNLGSSNPKVLGKMDNDEDKDGQGLMDESRTQTSRGQDGGQPKMTQSGTQPTTGDKDCLPYKATEETEEEINRLIRSINESVIYDEMKKKEDNREPR</sequence>
<comment type="caution">
    <text evidence="2">The sequence shown here is derived from an EMBL/GenBank/DDBJ whole genome shotgun (WGS) entry which is preliminary data.</text>
</comment>
<evidence type="ECO:0000256" key="1">
    <source>
        <dbReference type="SAM" id="MobiDB-lite"/>
    </source>
</evidence>
<feature type="compositionally biased region" description="Basic and acidic residues" evidence="1">
    <location>
        <begin position="119"/>
        <end position="132"/>
    </location>
</feature>
<proteinExistence type="predicted"/>
<name>A0A5D3BPW6_CUCMM</name>
<feature type="region of interest" description="Disordered" evidence="1">
    <location>
        <begin position="31"/>
        <end position="132"/>
    </location>
</feature>
<dbReference type="AlphaFoldDB" id="A0A5D3BPW6"/>
<evidence type="ECO:0000313" key="2">
    <source>
        <dbReference type="EMBL" id="TYK01098.1"/>
    </source>
</evidence>